<keyword evidence="4" id="KW-0067">ATP-binding</keyword>
<name>A0AAD3TWH1_9TREE</name>
<gene>
    <name evidence="7" type="primary">FAA4</name>
    <name evidence="7" type="ORF">CspeluHIS016_0407050</name>
</gene>
<evidence type="ECO:0000256" key="3">
    <source>
        <dbReference type="ARBA" id="ARBA00022741"/>
    </source>
</evidence>
<evidence type="ECO:0000313" key="8">
    <source>
        <dbReference type="Proteomes" id="UP001222932"/>
    </source>
</evidence>
<dbReference type="Proteomes" id="UP001222932">
    <property type="component" value="Unassembled WGS sequence"/>
</dbReference>
<comment type="caution">
    <text evidence="7">The sequence shown here is derived from an EMBL/GenBank/DDBJ whole genome shotgun (WGS) entry which is preliminary data.</text>
</comment>
<feature type="compositionally biased region" description="Basic and acidic residues" evidence="5">
    <location>
        <begin position="15"/>
        <end position="27"/>
    </location>
</feature>
<dbReference type="Pfam" id="PF00501">
    <property type="entry name" value="AMP-binding"/>
    <property type="match status" value="1"/>
</dbReference>
<evidence type="ECO:0000259" key="6">
    <source>
        <dbReference type="Pfam" id="PF00501"/>
    </source>
</evidence>
<keyword evidence="2" id="KW-0436">Ligase</keyword>
<dbReference type="SUPFAM" id="SSF56801">
    <property type="entry name" value="Acetyl-CoA synthetase-like"/>
    <property type="match status" value="1"/>
</dbReference>
<comment type="similarity">
    <text evidence="1">Belongs to the ATP-dependent AMP-binding enzyme family.</text>
</comment>
<protein>
    <recommendedName>
        <fullName evidence="6">AMP-dependent synthetase/ligase domain-containing protein</fullName>
    </recommendedName>
</protein>
<dbReference type="PANTHER" id="PTHR43272">
    <property type="entry name" value="LONG-CHAIN-FATTY-ACID--COA LIGASE"/>
    <property type="match status" value="1"/>
</dbReference>
<dbReference type="AlphaFoldDB" id="A0AAD3TWH1"/>
<dbReference type="GO" id="GO:0035336">
    <property type="term" value="P:long-chain fatty-acyl-CoA metabolic process"/>
    <property type="evidence" value="ECO:0007669"/>
    <property type="project" value="TreeGrafter"/>
</dbReference>
<organism evidence="7 8">
    <name type="scientific">Cutaneotrichosporon spelunceum</name>
    <dbReference type="NCBI Taxonomy" id="1672016"/>
    <lineage>
        <taxon>Eukaryota</taxon>
        <taxon>Fungi</taxon>
        <taxon>Dikarya</taxon>
        <taxon>Basidiomycota</taxon>
        <taxon>Agaricomycotina</taxon>
        <taxon>Tremellomycetes</taxon>
        <taxon>Trichosporonales</taxon>
        <taxon>Trichosporonaceae</taxon>
        <taxon>Cutaneotrichosporon</taxon>
    </lineage>
</organism>
<dbReference type="InterPro" id="IPR000873">
    <property type="entry name" value="AMP-dep_synth/lig_dom"/>
</dbReference>
<dbReference type="EMBL" id="BTCM01000004">
    <property type="protein sequence ID" value="GMK57871.1"/>
    <property type="molecule type" value="Genomic_DNA"/>
</dbReference>
<accession>A0AAD3TWH1</accession>
<dbReference type="GO" id="GO:0005783">
    <property type="term" value="C:endoplasmic reticulum"/>
    <property type="evidence" value="ECO:0007669"/>
    <property type="project" value="TreeGrafter"/>
</dbReference>
<sequence length="672" mass="73645">MAPRKGNESASWEVDADKPKPQGETRVRRSYATKELVLRPEAGIDTIHDVMLYAARTHGSKNALGAREIERTIIETKQITKIVNGKETKVDKDWTYYKLTPLEWISYEESLQEVRDIGSGLRELGVGGEDETFFNIYASTHRNWMIMAQACAFNAVPICTAYDSLGPEGLAHSLNETEVRAMFTNSDLLGTLSKIIGKCPTLRLVVYDGKQPDEATIQKFKALRDDIALIHMDEVRAKGKAAPKEAIPAKREDVYCCMYTSGSIASVWKLLYEYLSPDDTYLAFLPLAHILEFVVEMSFVFAGLPIAYGRVKTLTDASVRESKSDIMEARPSIMVGVPQVWEIIRKGILGKVEGGGSFKKAIFNFALKAKAAGKEYKIPGLAGLTDAVVFNAVRAGTGGRLKILFSGGGPVSAATQKFLSTALVMMIQGYGLTEGTAMAAILNPDWMSYNSVGGPVPGAEIKLADVPEAGYLSTSNPPQGEILLRGPAIFKGYYKRSDLDKEAFTEDGWFKTGDVGQWNKDGTLSIIDRIKNLVKLQGGEYIALEHLESVYKSASFVLNGCVVANANHTHPAMVVMVHPTSLPAFAKQNGLGDHGDLDAYCEDPAVVNACLKEMNDIGKKQGLKGMELLEAIVLTPDEWTPESGFLTAAQKLQRKTIETHYKDKINAVYKLD</sequence>
<dbReference type="GO" id="GO:0005811">
    <property type="term" value="C:lipid droplet"/>
    <property type="evidence" value="ECO:0007669"/>
    <property type="project" value="TreeGrafter"/>
</dbReference>
<evidence type="ECO:0000256" key="1">
    <source>
        <dbReference type="ARBA" id="ARBA00006432"/>
    </source>
</evidence>
<dbReference type="InterPro" id="IPR042099">
    <property type="entry name" value="ANL_N_sf"/>
</dbReference>
<dbReference type="PANTHER" id="PTHR43272:SF83">
    <property type="entry name" value="ACYL-COA SYNTHETASE LONG-CHAIN, ISOFORM J"/>
    <property type="match status" value="1"/>
</dbReference>
<dbReference type="Gene3D" id="3.40.50.12780">
    <property type="entry name" value="N-terminal domain of ligase-like"/>
    <property type="match status" value="1"/>
</dbReference>
<dbReference type="GO" id="GO:0004467">
    <property type="term" value="F:long-chain fatty acid-CoA ligase activity"/>
    <property type="evidence" value="ECO:0007669"/>
    <property type="project" value="TreeGrafter"/>
</dbReference>
<keyword evidence="8" id="KW-1185">Reference proteome</keyword>
<evidence type="ECO:0000256" key="4">
    <source>
        <dbReference type="ARBA" id="ARBA00022840"/>
    </source>
</evidence>
<feature type="domain" description="AMP-dependent synthetase/ligase" evidence="6">
    <location>
        <begin position="100"/>
        <end position="494"/>
    </location>
</feature>
<evidence type="ECO:0000256" key="5">
    <source>
        <dbReference type="SAM" id="MobiDB-lite"/>
    </source>
</evidence>
<evidence type="ECO:0000256" key="2">
    <source>
        <dbReference type="ARBA" id="ARBA00022598"/>
    </source>
</evidence>
<keyword evidence="3" id="KW-0547">Nucleotide-binding</keyword>
<reference evidence="7" key="2">
    <citation type="submission" date="2023-06" db="EMBL/GenBank/DDBJ databases">
        <authorList>
            <person name="Kobayashi Y."/>
            <person name="Kayamori A."/>
            <person name="Aoki K."/>
            <person name="Shiwa Y."/>
            <person name="Fujita N."/>
            <person name="Sugita T."/>
            <person name="Iwasaki W."/>
            <person name="Tanaka N."/>
            <person name="Takashima M."/>
        </authorList>
    </citation>
    <scope>NUCLEOTIDE SEQUENCE</scope>
    <source>
        <strain evidence="7">HIS016</strain>
    </source>
</reference>
<feature type="region of interest" description="Disordered" evidence="5">
    <location>
        <begin position="1"/>
        <end position="28"/>
    </location>
</feature>
<reference evidence="7" key="1">
    <citation type="journal article" date="2023" name="BMC Genomics">
        <title>Chromosome-level genome assemblies of Cutaneotrichosporon spp. (Trichosporonales, Basidiomycota) reveal imbalanced evolution between nucleotide sequences and chromosome synteny.</title>
        <authorList>
            <person name="Kobayashi Y."/>
            <person name="Kayamori A."/>
            <person name="Aoki K."/>
            <person name="Shiwa Y."/>
            <person name="Matsutani M."/>
            <person name="Fujita N."/>
            <person name="Sugita T."/>
            <person name="Iwasaki W."/>
            <person name="Tanaka N."/>
            <person name="Takashima M."/>
        </authorList>
    </citation>
    <scope>NUCLEOTIDE SEQUENCE</scope>
    <source>
        <strain evidence="7">HIS016</strain>
    </source>
</reference>
<dbReference type="GO" id="GO:0005886">
    <property type="term" value="C:plasma membrane"/>
    <property type="evidence" value="ECO:0007669"/>
    <property type="project" value="TreeGrafter"/>
</dbReference>
<proteinExistence type="inferred from homology"/>
<evidence type="ECO:0000313" key="7">
    <source>
        <dbReference type="EMBL" id="GMK57871.1"/>
    </source>
</evidence>
<dbReference type="GO" id="GO:0005524">
    <property type="term" value="F:ATP binding"/>
    <property type="evidence" value="ECO:0007669"/>
    <property type="project" value="UniProtKB-KW"/>
</dbReference>